<reference evidence="1" key="1">
    <citation type="submission" date="2022-12" db="EMBL/GenBank/DDBJ databases">
        <title>Draft genome assemblies for two species of Escallonia (Escalloniales).</title>
        <authorList>
            <person name="Chanderbali A."/>
            <person name="Dervinis C."/>
            <person name="Anghel I."/>
            <person name="Soltis D."/>
            <person name="Soltis P."/>
            <person name="Zapata F."/>
        </authorList>
    </citation>
    <scope>NUCLEOTIDE SEQUENCE</scope>
    <source>
        <strain evidence="1">UCBG64.0493</strain>
        <tissue evidence="1">Leaf</tissue>
    </source>
</reference>
<proteinExistence type="predicted"/>
<dbReference type="InterPro" id="IPR045203">
    <property type="entry name" value="RanGAP1/2"/>
</dbReference>
<sequence>MPSTKQPRALCFHNNTTGDEGAVAISASVKRSGLLEDFQCSSAGVESEGGGALSEAPGMCPHLTKIDGQGNVFGIQAGLTLSKSISKYAGTSENLTRGAVTTLILAQDELKDGYNLDQQGVRKATMNCRKLI</sequence>
<organism evidence="1 2">
    <name type="scientific">Escallonia herrerae</name>
    <dbReference type="NCBI Taxonomy" id="1293975"/>
    <lineage>
        <taxon>Eukaryota</taxon>
        <taxon>Viridiplantae</taxon>
        <taxon>Streptophyta</taxon>
        <taxon>Embryophyta</taxon>
        <taxon>Tracheophyta</taxon>
        <taxon>Spermatophyta</taxon>
        <taxon>Magnoliopsida</taxon>
        <taxon>eudicotyledons</taxon>
        <taxon>Gunneridae</taxon>
        <taxon>Pentapetalae</taxon>
        <taxon>asterids</taxon>
        <taxon>campanulids</taxon>
        <taxon>Escalloniales</taxon>
        <taxon>Escalloniaceae</taxon>
        <taxon>Escallonia</taxon>
    </lineage>
</organism>
<accession>A0AA89BDD1</accession>
<comment type="caution">
    <text evidence="1">The sequence shown here is derived from an EMBL/GenBank/DDBJ whole genome shotgun (WGS) entry which is preliminary data.</text>
</comment>
<dbReference type="Gene3D" id="3.80.10.10">
    <property type="entry name" value="Ribonuclease Inhibitor"/>
    <property type="match status" value="1"/>
</dbReference>
<dbReference type="Proteomes" id="UP001188597">
    <property type="component" value="Unassembled WGS sequence"/>
</dbReference>
<name>A0AA89BDD1_9ASTE</name>
<dbReference type="GO" id="GO:0005096">
    <property type="term" value="F:GTPase activator activity"/>
    <property type="evidence" value="ECO:0007669"/>
    <property type="project" value="InterPro"/>
</dbReference>
<dbReference type="EMBL" id="JAVXUP010000259">
    <property type="protein sequence ID" value="KAK3032717.1"/>
    <property type="molecule type" value="Genomic_DNA"/>
</dbReference>
<dbReference type="PANTHER" id="PTHR46761:SF2">
    <property type="entry name" value="RAN GTPASE-ACTIVATING PROTEIN 1"/>
    <property type="match status" value="1"/>
</dbReference>
<dbReference type="PANTHER" id="PTHR46761">
    <property type="entry name" value="RAN GTPASE-ACTIVATING PROTEIN 1"/>
    <property type="match status" value="1"/>
</dbReference>
<evidence type="ECO:0000313" key="2">
    <source>
        <dbReference type="Proteomes" id="UP001188597"/>
    </source>
</evidence>
<gene>
    <name evidence="1" type="ORF">RJ639_035161</name>
</gene>
<evidence type="ECO:0000313" key="1">
    <source>
        <dbReference type="EMBL" id="KAK3032717.1"/>
    </source>
</evidence>
<dbReference type="SUPFAM" id="SSF52047">
    <property type="entry name" value="RNI-like"/>
    <property type="match status" value="1"/>
</dbReference>
<protein>
    <submittedName>
        <fullName evidence="1">Uncharacterized protein</fullName>
    </submittedName>
</protein>
<dbReference type="InterPro" id="IPR032675">
    <property type="entry name" value="LRR_dom_sf"/>
</dbReference>
<dbReference type="AlphaFoldDB" id="A0AA89BDD1"/>
<keyword evidence="2" id="KW-1185">Reference proteome</keyword>